<organism evidence="1 2">
    <name type="scientific">Oscillibacter hominis</name>
    <dbReference type="NCBI Taxonomy" id="2763056"/>
    <lineage>
        <taxon>Bacteria</taxon>
        <taxon>Bacillati</taxon>
        <taxon>Bacillota</taxon>
        <taxon>Clostridia</taxon>
        <taxon>Eubacteriales</taxon>
        <taxon>Oscillospiraceae</taxon>
        <taxon>Oscillibacter</taxon>
    </lineage>
</organism>
<dbReference type="EMBL" id="CP060490">
    <property type="protein sequence ID" value="QNL43740.1"/>
    <property type="molecule type" value="Genomic_DNA"/>
</dbReference>
<accession>A0A7G9B2F9</accession>
<dbReference type="RefSeq" id="WP_187332331.1">
    <property type="nucleotide sequence ID" value="NZ_CP060490.1"/>
</dbReference>
<evidence type="ECO:0000313" key="2">
    <source>
        <dbReference type="Proteomes" id="UP000515960"/>
    </source>
</evidence>
<name>A0A7G9B2F9_9FIRM</name>
<gene>
    <name evidence="1" type="ORF">H8790_09705</name>
</gene>
<dbReference type="KEGG" id="ohi:H8790_09705"/>
<reference evidence="1 2" key="1">
    <citation type="submission" date="2020-08" db="EMBL/GenBank/DDBJ databases">
        <authorList>
            <person name="Liu C."/>
            <person name="Sun Q."/>
        </authorList>
    </citation>
    <scope>NUCLEOTIDE SEQUENCE [LARGE SCALE GENOMIC DNA]</scope>
    <source>
        <strain evidence="1 2">NSJ-62</strain>
    </source>
</reference>
<dbReference type="AlphaFoldDB" id="A0A7G9B2F9"/>
<evidence type="ECO:0000313" key="1">
    <source>
        <dbReference type="EMBL" id="QNL43740.1"/>
    </source>
</evidence>
<protein>
    <submittedName>
        <fullName evidence="1">Uncharacterized protein</fullName>
    </submittedName>
</protein>
<sequence length="63" mass="7071">MAYSAKAPFVPDMEECRMTVECGDAVCCIMDAVCRSATEEERKRAMRQIQQLAEAALLRKAED</sequence>
<dbReference type="Proteomes" id="UP000515960">
    <property type="component" value="Chromosome"/>
</dbReference>
<proteinExistence type="predicted"/>
<keyword evidence="2" id="KW-1185">Reference proteome</keyword>